<protein>
    <submittedName>
        <fullName evidence="2">DUF2188 domain-containing protein</fullName>
    </submittedName>
</protein>
<evidence type="ECO:0000313" key="2">
    <source>
        <dbReference type="EMBL" id="UYQ92848.1"/>
    </source>
</evidence>
<accession>A0ABY6IZY0</accession>
<feature type="compositionally biased region" description="Polar residues" evidence="1">
    <location>
        <begin position="12"/>
        <end position="27"/>
    </location>
</feature>
<dbReference type="RefSeq" id="WP_264281038.1">
    <property type="nucleotide sequence ID" value="NZ_CP107006.1"/>
</dbReference>
<evidence type="ECO:0000256" key="1">
    <source>
        <dbReference type="SAM" id="MobiDB-lite"/>
    </source>
</evidence>
<dbReference type="Pfam" id="PF09954">
    <property type="entry name" value="DUF2188"/>
    <property type="match status" value="1"/>
</dbReference>
<proteinExistence type="predicted"/>
<dbReference type="EMBL" id="CP107006">
    <property type="protein sequence ID" value="UYQ92848.1"/>
    <property type="molecule type" value="Genomic_DNA"/>
</dbReference>
<organism evidence="2 3">
    <name type="scientific">Chitinophaga horti</name>
    <dbReference type="NCBI Taxonomy" id="2920382"/>
    <lineage>
        <taxon>Bacteria</taxon>
        <taxon>Pseudomonadati</taxon>
        <taxon>Bacteroidota</taxon>
        <taxon>Chitinophagia</taxon>
        <taxon>Chitinophagales</taxon>
        <taxon>Chitinophagaceae</taxon>
        <taxon>Chitinophaga</taxon>
    </lineage>
</organism>
<dbReference type="Proteomes" id="UP001162741">
    <property type="component" value="Chromosome"/>
</dbReference>
<sequence length="75" mass="8378">MKKQKNVHVVPNGNQWSAKSAGSNRVANNYDTQAEAIARARQMAINNQSEMLIHGRDGRIREKNSYGNDPQNIKG</sequence>
<reference evidence="2" key="1">
    <citation type="submission" date="2022-10" db="EMBL/GenBank/DDBJ databases">
        <title>Chitinophaga sp. nov., isolated from soil.</title>
        <authorList>
            <person name="Jeon C.O."/>
        </authorList>
    </citation>
    <scope>NUCLEOTIDE SEQUENCE</scope>
    <source>
        <strain evidence="2">R8</strain>
    </source>
</reference>
<evidence type="ECO:0000313" key="3">
    <source>
        <dbReference type="Proteomes" id="UP001162741"/>
    </source>
</evidence>
<feature type="region of interest" description="Disordered" evidence="1">
    <location>
        <begin position="1"/>
        <end position="27"/>
    </location>
</feature>
<name>A0ABY6IZY0_9BACT</name>
<keyword evidence="3" id="KW-1185">Reference proteome</keyword>
<dbReference type="InterPro" id="IPR018691">
    <property type="entry name" value="DUF2188"/>
</dbReference>
<gene>
    <name evidence="2" type="ORF">MKQ68_22465</name>
</gene>